<feature type="compositionally biased region" description="Basic residues" evidence="1">
    <location>
        <begin position="203"/>
        <end position="212"/>
    </location>
</feature>
<dbReference type="EMBL" id="CAJNYV010001875">
    <property type="protein sequence ID" value="CAF3443514.1"/>
    <property type="molecule type" value="Genomic_DNA"/>
</dbReference>
<feature type="compositionally biased region" description="Low complexity" evidence="1">
    <location>
        <begin position="466"/>
        <end position="475"/>
    </location>
</feature>
<evidence type="ECO:0000313" key="4">
    <source>
        <dbReference type="Proteomes" id="UP000663838"/>
    </source>
</evidence>
<dbReference type="PANTHER" id="PTHR15623">
    <property type="entry name" value="SPERMATOGENESIS-ASSOCIATED SERINE-RICH PROTEIN 2-RELATED"/>
    <property type="match status" value="1"/>
</dbReference>
<dbReference type="EMBL" id="CAJOBS010001699">
    <property type="protein sequence ID" value="CAF4754105.1"/>
    <property type="molecule type" value="Genomic_DNA"/>
</dbReference>
<dbReference type="Pfam" id="PF07139">
    <property type="entry name" value="SPATS2-like"/>
    <property type="match status" value="1"/>
</dbReference>
<evidence type="ECO:0000256" key="1">
    <source>
        <dbReference type="SAM" id="MobiDB-lite"/>
    </source>
</evidence>
<evidence type="ECO:0000313" key="2">
    <source>
        <dbReference type="EMBL" id="CAF3443514.1"/>
    </source>
</evidence>
<reference evidence="3" key="1">
    <citation type="submission" date="2021-02" db="EMBL/GenBank/DDBJ databases">
        <authorList>
            <person name="Nowell W R."/>
        </authorList>
    </citation>
    <scope>NUCLEOTIDE SEQUENCE</scope>
</reference>
<feature type="compositionally biased region" description="Low complexity" evidence="1">
    <location>
        <begin position="237"/>
        <end position="250"/>
    </location>
</feature>
<name>A0A821LQI8_9BILA</name>
<dbReference type="InterPro" id="IPR009816">
    <property type="entry name" value="SPATS2-like"/>
</dbReference>
<dbReference type="AlphaFoldDB" id="A0A821LQI8"/>
<organism evidence="3 4">
    <name type="scientific">Rotaria socialis</name>
    <dbReference type="NCBI Taxonomy" id="392032"/>
    <lineage>
        <taxon>Eukaryota</taxon>
        <taxon>Metazoa</taxon>
        <taxon>Spiralia</taxon>
        <taxon>Gnathifera</taxon>
        <taxon>Rotifera</taxon>
        <taxon>Eurotatoria</taxon>
        <taxon>Bdelloidea</taxon>
        <taxon>Philodinida</taxon>
        <taxon>Philodinidae</taxon>
        <taxon>Rotaria</taxon>
    </lineage>
</organism>
<feature type="region of interest" description="Disordered" evidence="1">
    <location>
        <begin position="425"/>
        <end position="567"/>
    </location>
</feature>
<gene>
    <name evidence="2" type="ORF">KIK155_LOCUS11849</name>
    <name evidence="3" type="ORF">TOA249_LOCUS20577</name>
</gene>
<evidence type="ECO:0008006" key="5">
    <source>
        <dbReference type="Google" id="ProtNLM"/>
    </source>
</evidence>
<dbReference type="PANTHER" id="PTHR15623:SF11">
    <property type="entry name" value="SPERMATOGENESIS-ASSOCIATED SERINE-RICH PROTEIN 2"/>
    <property type="match status" value="1"/>
</dbReference>
<dbReference type="Proteomes" id="UP000663865">
    <property type="component" value="Unassembled WGS sequence"/>
</dbReference>
<accession>A0A821LQI8</accession>
<feature type="compositionally biased region" description="Polar residues" evidence="1">
    <location>
        <begin position="556"/>
        <end position="567"/>
    </location>
</feature>
<sequence length="567" mass="64776">MPRKNAMRDNVSAVRSQLPHLSNLSREKIELALLHFESNVDATVEAFKRNGAIEALSGWTEMSTGRGHNSNKRTTNKSNNQNNRPTSSNAVLRPSQRVSNIFQTFAEGGTPILTTNGNTSVSNTESSASLIHELSSNILQTYPSTNLSFHPCLSQDLTTNNSQVLFNRMESVENDFHDATTVIKSDETNLETNHVDEANGHNGKSKRRRSLKNHNGSTLLNHEQTQQQSLPNDIQQSTNSEIPTSSSSNPATFSNNKKLLTKSTKDLQRQTSTLTNVELSFENEIKSSVKRIDDVFKQIRDIIKEREVELYLEIDKVKEQGLNIIQHRQQRAVELRQRVDRCDRLEPLEIDNLRTDIKQFVTERRYDLGEELTSSHRFQYDQSILDGLKNFGTVLRIDRKYDRTRTLSSASSALVEQNSTIKDNNNITEKSIENIQKPPNDLSVSSSSNEHNQKPLPQRIHKKINFNENNNGEYYESSHGTPTSNGFYYYYDDSNNYQTTNRRRPHPQKYQQNFNENNRRSRPIPSTNNNNNNNNNNNRRNGFNNSETKNTDRHPQSSQTIAPPISN</sequence>
<feature type="compositionally biased region" description="Low complexity" evidence="1">
    <location>
        <begin position="523"/>
        <end position="546"/>
    </location>
</feature>
<protein>
    <recommendedName>
        <fullName evidence="5">CUE domain-containing protein</fullName>
    </recommendedName>
</protein>
<dbReference type="GO" id="GO:0005737">
    <property type="term" value="C:cytoplasm"/>
    <property type="evidence" value="ECO:0007669"/>
    <property type="project" value="TreeGrafter"/>
</dbReference>
<feature type="region of interest" description="Disordered" evidence="1">
    <location>
        <begin position="60"/>
        <end position="90"/>
    </location>
</feature>
<feature type="region of interest" description="Disordered" evidence="1">
    <location>
        <begin position="185"/>
        <end position="255"/>
    </location>
</feature>
<feature type="compositionally biased region" description="Polar residues" evidence="1">
    <location>
        <begin position="213"/>
        <end position="236"/>
    </location>
</feature>
<dbReference type="Proteomes" id="UP000663838">
    <property type="component" value="Unassembled WGS sequence"/>
</dbReference>
<evidence type="ECO:0000313" key="3">
    <source>
        <dbReference type="EMBL" id="CAF4754105.1"/>
    </source>
</evidence>
<comment type="caution">
    <text evidence="3">The sequence shown here is derived from an EMBL/GenBank/DDBJ whole genome shotgun (WGS) entry which is preliminary data.</text>
</comment>
<proteinExistence type="predicted"/>